<keyword evidence="1" id="KW-0472">Membrane</keyword>
<proteinExistence type="predicted"/>
<comment type="caution">
    <text evidence="2">The sequence shown here is derived from an EMBL/GenBank/DDBJ whole genome shotgun (WGS) entry which is preliminary data.</text>
</comment>
<dbReference type="AlphaFoldDB" id="A0A813XVJ0"/>
<protein>
    <submittedName>
        <fullName evidence="2">Uncharacterized protein</fullName>
    </submittedName>
</protein>
<accession>A0A813XVJ0</accession>
<keyword evidence="1" id="KW-1133">Transmembrane helix</keyword>
<organism evidence="2 3">
    <name type="scientific">Adineta steineri</name>
    <dbReference type="NCBI Taxonomy" id="433720"/>
    <lineage>
        <taxon>Eukaryota</taxon>
        <taxon>Metazoa</taxon>
        <taxon>Spiralia</taxon>
        <taxon>Gnathifera</taxon>
        <taxon>Rotifera</taxon>
        <taxon>Eurotatoria</taxon>
        <taxon>Bdelloidea</taxon>
        <taxon>Adinetida</taxon>
        <taxon>Adinetidae</taxon>
        <taxon>Adineta</taxon>
    </lineage>
</organism>
<name>A0A813XVJ0_9BILA</name>
<evidence type="ECO:0000313" key="2">
    <source>
        <dbReference type="EMBL" id="CAF0876214.1"/>
    </source>
</evidence>
<keyword evidence="1" id="KW-0812">Transmembrane</keyword>
<dbReference type="OrthoDB" id="10415937at2759"/>
<evidence type="ECO:0000256" key="1">
    <source>
        <dbReference type="SAM" id="Phobius"/>
    </source>
</evidence>
<sequence length="152" mass="17779">MSMLRFFSQTNTHFDQFYNECLPRSCTYTNKQRRGILASLLLLIAICGGLNKMFRILIPLFGKIIFSCIDWWKRRHTRHTLINRNIDKKYSLSSIMDYEKFLKDHPSDDITCPCTHISIPYGDFINELQVDAFHEACSTNAIFEILTDGNMI</sequence>
<dbReference type="EMBL" id="CAJNON010000052">
    <property type="protein sequence ID" value="CAF0876214.1"/>
    <property type="molecule type" value="Genomic_DNA"/>
</dbReference>
<evidence type="ECO:0000313" key="3">
    <source>
        <dbReference type="Proteomes" id="UP000663891"/>
    </source>
</evidence>
<reference evidence="2" key="1">
    <citation type="submission" date="2021-02" db="EMBL/GenBank/DDBJ databases">
        <authorList>
            <person name="Nowell W R."/>
        </authorList>
    </citation>
    <scope>NUCLEOTIDE SEQUENCE</scope>
</reference>
<feature type="transmembrane region" description="Helical" evidence="1">
    <location>
        <begin position="34"/>
        <end position="50"/>
    </location>
</feature>
<gene>
    <name evidence="2" type="ORF">VCS650_LOCUS7993</name>
</gene>
<dbReference type="Proteomes" id="UP000663891">
    <property type="component" value="Unassembled WGS sequence"/>
</dbReference>